<dbReference type="EMBL" id="CP014209">
    <property type="protein sequence ID" value="ANC32868.1"/>
    <property type="molecule type" value="Genomic_DNA"/>
</dbReference>
<dbReference type="KEGG" id="ido:I598_3359"/>
<dbReference type="RefSeq" id="WP_068204310.1">
    <property type="nucleotide sequence ID" value="NZ_CP014209.1"/>
</dbReference>
<dbReference type="GO" id="GO:0009103">
    <property type="term" value="P:lipopolysaccharide biosynthetic process"/>
    <property type="evidence" value="ECO:0007669"/>
    <property type="project" value="TreeGrafter"/>
</dbReference>
<feature type="transmembrane region" description="Helical" evidence="2">
    <location>
        <begin position="216"/>
        <end position="233"/>
    </location>
</feature>
<evidence type="ECO:0000256" key="1">
    <source>
        <dbReference type="SAM" id="MobiDB-lite"/>
    </source>
</evidence>
<dbReference type="InterPro" id="IPR050879">
    <property type="entry name" value="Acyltransferase_3"/>
</dbReference>
<keyword evidence="2" id="KW-0812">Transmembrane</keyword>
<keyword evidence="4" id="KW-0012">Acyltransferase</keyword>
<keyword evidence="2" id="KW-1133">Transmembrane helix</keyword>
<dbReference type="InterPro" id="IPR002656">
    <property type="entry name" value="Acyl_transf_3_dom"/>
</dbReference>
<dbReference type="OrthoDB" id="9807745at2"/>
<feature type="transmembrane region" description="Helical" evidence="2">
    <location>
        <begin position="245"/>
        <end position="262"/>
    </location>
</feature>
<dbReference type="GO" id="GO:0016020">
    <property type="term" value="C:membrane"/>
    <property type="evidence" value="ECO:0007669"/>
    <property type="project" value="TreeGrafter"/>
</dbReference>
<dbReference type="PANTHER" id="PTHR23028">
    <property type="entry name" value="ACETYLTRANSFERASE"/>
    <property type="match status" value="1"/>
</dbReference>
<evidence type="ECO:0000256" key="2">
    <source>
        <dbReference type="SAM" id="Phobius"/>
    </source>
</evidence>
<feature type="transmembrane region" description="Helical" evidence="2">
    <location>
        <begin position="110"/>
        <end position="128"/>
    </location>
</feature>
<dbReference type="AlphaFoldDB" id="A0A161IA04"/>
<feature type="transmembrane region" description="Helical" evidence="2">
    <location>
        <begin position="157"/>
        <end position="179"/>
    </location>
</feature>
<keyword evidence="4" id="KW-0808">Transferase</keyword>
<feature type="domain" description="Acyltransferase 3" evidence="3">
    <location>
        <begin position="31"/>
        <end position="366"/>
    </location>
</feature>
<dbReference type="PATRIC" id="fig|1300344.3.peg.3380"/>
<evidence type="ECO:0000313" key="4">
    <source>
        <dbReference type="EMBL" id="ANC32868.1"/>
    </source>
</evidence>
<evidence type="ECO:0000259" key="3">
    <source>
        <dbReference type="Pfam" id="PF01757"/>
    </source>
</evidence>
<keyword evidence="5" id="KW-1185">Reference proteome</keyword>
<dbReference type="STRING" id="1300344.I598_3359"/>
<reference evidence="4 5" key="1">
    <citation type="submission" date="2016-01" db="EMBL/GenBank/DDBJ databases">
        <title>Complete genome sequence of a soil Actinobacterium, Isoptericola dokdonensis DS-3.</title>
        <authorList>
            <person name="Kwon S.-K."/>
            <person name="Kim J.F."/>
        </authorList>
    </citation>
    <scope>NUCLEOTIDE SEQUENCE [LARGE SCALE GENOMIC DNA]</scope>
    <source>
        <strain evidence="4 5">DS-3</strain>
    </source>
</reference>
<feature type="transmembrane region" description="Helical" evidence="2">
    <location>
        <begin position="282"/>
        <end position="298"/>
    </location>
</feature>
<sequence>MLQTRTPTTPPLTPAPATGATTAATPRLHLLDVLRFGAAAAVVVYHFTATPTASQYWGQDVTVLFDGLNQVTRYGWLAVEAFFVISGFAILWSAQGRTVPQFVGSRAGRLYPALWACVLATAALQAFWTDGRHLSWAETLANLTMAPDLFGAELSQVVYWTLLVELKFYVLVGLLLAFGPITRSRALGLALGWPAAGIVLRALGYPELAEHFVVRHAVYFGIGMVLFLLWQDARDRRAGHAPDRRAITATLASLGALLALATTRVAESAHAASSLQGVDVDPWVSLGVFGACVAAIWASTRPWAGLRHAGAARAAVTAGALTYPLYLVHTQFGWAVTQWLTRAGVGTAVTLAAATAASLGLAVAIHRAVERPAHRPLRRATTAACERLAERQRARVGRASHPAHVTQATAILGPEVMAVTPQVTLR</sequence>
<dbReference type="Proteomes" id="UP000076794">
    <property type="component" value="Chromosome"/>
</dbReference>
<dbReference type="PANTHER" id="PTHR23028:SF53">
    <property type="entry name" value="ACYL_TRANSF_3 DOMAIN-CONTAINING PROTEIN"/>
    <property type="match status" value="1"/>
</dbReference>
<feature type="transmembrane region" description="Helical" evidence="2">
    <location>
        <begin position="310"/>
        <end position="328"/>
    </location>
</feature>
<feature type="region of interest" description="Disordered" evidence="1">
    <location>
        <begin position="1"/>
        <end position="20"/>
    </location>
</feature>
<proteinExistence type="predicted"/>
<keyword evidence="2" id="KW-0472">Membrane</keyword>
<dbReference type="Pfam" id="PF01757">
    <property type="entry name" value="Acyl_transf_3"/>
    <property type="match status" value="1"/>
</dbReference>
<evidence type="ECO:0000313" key="5">
    <source>
        <dbReference type="Proteomes" id="UP000076794"/>
    </source>
</evidence>
<gene>
    <name evidence="4" type="ORF">I598_3359</name>
</gene>
<feature type="transmembrane region" description="Helical" evidence="2">
    <location>
        <begin position="74"/>
        <end position="94"/>
    </location>
</feature>
<name>A0A161IA04_9MICO</name>
<dbReference type="GO" id="GO:0016747">
    <property type="term" value="F:acyltransferase activity, transferring groups other than amino-acyl groups"/>
    <property type="evidence" value="ECO:0007669"/>
    <property type="project" value="InterPro"/>
</dbReference>
<protein>
    <submittedName>
        <fullName evidence="4">Acyltransferase family protein</fullName>
    </submittedName>
</protein>
<organism evidence="4 5">
    <name type="scientific">Isoptericola dokdonensis DS-3</name>
    <dbReference type="NCBI Taxonomy" id="1300344"/>
    <lineage>
        <taxon>Bacteria</taxon>
        <taxon>Bacillati</taxon>
        <taxon>Actinomycetota</taxon>
        <taxon>Actinomycetes</taxon>
        <taxon>Micrococcales</taxon>
        <taxon>Promicromonosporaceae</taxon>
        <taxon>Isoptericola</taxon>
    </lineage>
</organism>
<feature type="transmembrane region" description="Helical" evidence="2">
    <location>
        <begin position="348"/>
        <end position="369"/>
    </location>
</feature>
<accession>A0A161IA04</accession>
<feature type="transmembrane region" description="Helical" evidence="2">
    <location>
        <begin position="186"/>
        <end position="204"/>
    </location>
</feature>